<keyword evidence="8" id="KW-1185">Reference proteome</keyword>
<evidence type="ECO:0000256" key="5">
    <source>
        <dbReference type="ARBA" id="ARBA00022833"/>
    </source>
</evidence>
<dbReference type="Gene3D" id="3.60.15.10">
    <property type="entry name" value="Ribonuclease Z/Hydroxyacylglutathione hydrolase-like"/>
    <property type="match status" value="1"/>
</dbReference>
<dbReference type="InterPro" id="IPR036866">
    <property type="entry name" value="RibonucZ/Hydroxyglut_hydro"/>
</dbReference>
<comment type="cofactor">
    <cofactor evidence="1">
        <name>Zn(2+)</name>
        <dbReference type="ChEBI" id="CHEBI:29105"/>
    </cofactor>
</comment>
<dbReference type="PANTHER" id="PTHR42978:SF7">
    <property type="entry name" value="METALLO-HYDROLASE RV2300C-RELATED"/>
    <property type="match status" value="1"/>
</dbReference>
<organism evidence="7 8">
    <name type="scientific">Gordonia jinhuaensis</name>
    <dbReference type="NCBI Taxonomy" id="1517702"/>
    <lineage>
        <taxon>Bacteria</taxon>
        <taxon>Bacillati</taxon>
        <taxon>Actinomycetota</taxon>
        <taxon>Actinomycetes</taxon>
        <taxon>Mycobacteriales</taxon>
        <taxon>Gordoniaceae</taxon>
        <taxon>Gordonia</taxon>
    </lineage>
</organism>
<dbReference type="PANTHER" id="PTHR42978">
    <property type="entry name" value="QUORUM-QUENCHING LACTONASE YTNP-RELATED-RELATED"/>
    <property type="match status" value="1"/>
</dbReference>
<evidence type="ECO:0000256" key="2">
    <source>
        <dbReference type="ARBA" id="ARBA00007749"/>
    </source>
</evidence>
<evidence type="ECO:0000256" key="1">
    <source>
        <dbReference type="ARBA" id="ARBA00001947"/>
    </source>
</evidence>
<evidence type="ECO:0000256" key="4">
    <source>
        <dbReference type="ARBA" id="ARBA00022801"/>
    </source>
</evidence>
<keyword evidence="4" id="KW-0378">Hydrolase</keyword>
<reference evidence="7" key="2">
    <citation type="submission" date="2020-09" db="EMBL/GenBank/DDBJ databases">
        <authorList>
            <person name="Sun Q."/>
            <person name="Zhou Y."/>
        </authorList>
    </citation>
    <scope>NUCLEOTIDE SEQUENCE</scope>
    <source>
        <strain evidence="7">CGMCC 1.12827</strain>
    </source>
</reference>
<feature type="domain" description="Metallo-beta-lactamase" evidence="6">
    <location>
        <begin position="34"/>
        <end position="249"/>
    </location>
</feature>
<dbReference type="GO" id="GO:0016787">
    <property type="term" value="F:hydrolase activity"/>
    <property type="evidence" value="ECO:0007669"/>
    <property type="project" value="UniProtKB-KW"/>
</dbReference>
<dbReference type="AlphaFoldDB" id="A0A916T1Q9"/>
<evidence type="ECO:0000313" key="8">
    <source>
        <dbReference type="Proteomes" id="UP000621454"/>
    </source>
</evidence>
<dbReference type="CDD" id="cd07729">
    <property type="entry name" value="AHL_lactonase_MBL-fold"/>
    <property type="match status" value="1"/>
</dbReference>
<keyword evidence="3" id="KW-0479">Metal-binding</keyword>
<comment type="similarity">
    <text evidence="2">Belongs to the metallo-beta-lactamase superfamily.</text>
</comment>
<evidence type="ECO:0000313" key="7">
    <source>
        <dbReference type="EMBL" id="GGB28442.1"/>
    </source>
</evidence>
<reference evidence="7" key="1">
    <citation type="journal article" date="2014" name="Int. J. Syst. Evol. Microbiol.">
        <title>Complete genome sequence of Corynebacterium casei LMG S-19264T (=DSM 44701T), isolated from a smear-ripened cheese.</title>
        <authorList>
            <consortium name="US DOE Joint Genome Institute (JGI-PGF)"/>
            <person name="Walter F."/>
            <person name="Albersmeier A."/>
            <person name="Kalinowski J."/>
            <person name="Ruckert C."/>
        </authorList>
    </citation>
    <scope>NUCLEOTIDE SEQUENCE</scope>
    <source>
        <strain evidence="7">CGMCC 1.12827</strain>
    </source>
</reference>
<keyword evidence="5" id="KW-0862">Zinc</keyword>
<accession>A0A916T1Q9</accession>
<evidence type="ECO:0000256" key="3">
    <source>
        <dbReference type="ARBA" id="ARBA00022723"/>
    </source>
</evidence>
<gene>
    <name evidence="7" type="ORF">GCM10011489_15810</name>
</gene>
<dbReference type="InterPro" id="IPR051013">
    <property type="entry name" value="MBL_superfamily_lactonases"/>
</dbReference>
<dbReference type="Pfam" id="PF00753">
    <property type="entry name" value="Lactamase_B"/>
    <property type="match status" value="1"/>
</dbReference>
<dbReference type="SMART" id="SM00849">
    <property type="entry name" value="Lactamase_B"/>
    <property type="match status" value="1"/>
</dbReference>
<proteinExistence type="inferred from homology"/>
<sequence length="265" mass="27995">MAYANRMFMLDYGRELVHKSLSVLGGSDAVLAEPIPGVAVETDDGVVILDTGISRQALDDIDTVGAMYGDDLLPTGPTGDPLHAALAAVGYGLDDVCLAVVSHFHLDHSGGIRTLSEAGIPVVIDAAELEYVQARIADGTEQEVACYRDDFTDVATKWQTVGGDEQIAAGVSVFATPGHTPGHLSFRVDLRESGTWLFAADAADLGENLLERIPCGAVAEPSDAGRAAASVNRLMEEGSRLDARVVPGHDPVFWRALRHPSGGHR</sequence>
<dbReference type="Proteomes" id="UP000621454">
    <property type="component" value="Unassembled WGS sequence"/>
</dbReference>
<dbReference type="SUPFAM" id="SSF56281">
    <property type="entry name" value="Metallo-hydrolase/oxidoreductase"/>
    <property type="match status" value="1"/>
</dbReference>
<comment type="caution">
    <text evidence="7">The sequence shown here is derived from an EMBL/GenBank/DDBJ whole genome shotgun (WGS) entry which is preliminary data.</text>
</comment>
<dbReference type="RefSeq" id="WP_188586047.1">
    <property type="nucleotide sequence ID" value="NZ_BMGC01000008.1"/>
</dbReference>
<dbReference type="EMBL" id="BMGC01000008">
    <property type="protein sequence ID" value="GGB28442.1"/>
    <property type="molecule type" value="Genomic_DNA"/>
</dbReference>
<protein>
    <submittedName>
        <fullName evidence="7">MBL fold metallo-hydrolase</fullName>
    </submittedName>
</protein>
<name>A0A916T1Q9_9ACTN</name>
<evidence type="ECO:0000259" key="6">
    <source>
        <dbReference type="SMART" id="SM00849"/>
    </source>
</evidence>
<dbReference type="GO" id="GO:0046872">
    <property type="term" value="F:metal ion binding"/>
    <property type="evidence" value="ECO:0007669"/>
    <property type="project" value="UniProtKB-KW"/>
</dbReference>
<dbReference type="InterPro" id="IPR001279">
    <property type="entry name" value="Metallo-B-lactamas"/>
</dbReference>